<dbReference type="EMBL" id="CP110423">
    <property type="protein sequence ID" value="WAQ82955.1"/>
    <property type="molecule type" value="Genomic_DNA"/>
</dbReference>
<name>A0ABY7CGJ3_9BASI</name>
<evidence type="ECO:0000313" key="2">
    <source>
        <dbReference type="Proteomes" id="UP001164743"/>
    </source>
</evidence>
<evidence type="ECO:0000313" key="1">
    <source>
        <dbReference type="EMBL" id="WAQ82955.1"/>
    </source>
</evidence>
<reference evidence="1" key="1">
    <citation type="submission" date="2022-10" db="EMBL/GenBank/DDBJ databases">
        <title>Puccinia triticina Genome sequencing and assembly.</title>
        <authorList>
            <person name="Li C."/>
        </authorList>
    </citation>
    <scope>NUCLEOTIDE SEQUENCE</scope>
    <source>
        <strain evidence="1">Pt15</strain>
    </source>
</reference>
<sequence>MVQQDSGGSKETRVIIRDDLQDQMTGLKEERLDFAGARPTLFVTRAGLLSGVD</sequence>
<protein>
    <submittedName>
        <fullName evidence="1">Uncharacterized protein</fullName>
    </submittedName>
</protein>
<dbReference type="RefSeq" id="XP_053018510.1">
    <property type="nucleotide sequence ID" value="XM_053167278.1"/>
</dbReference>
<dbReference type="Proteomes" id="UP001164743">
    <property type="component" value="Chromosome 3A"/>
</dbReference>
<gene>
    <name evidence="1" type="ORF">PtA15_3A321</name>
</gene>
<organism evidence="1 2">
    <name type="scientific">Puccinia triticina</name>
    <dbReference type="NCBI Taxonomy" id="208348"/>
    <lineage>
        <taxon>Eukaryota</taxon>
        <taxon>Fungi</taxon>
        <taxon>Dikarya</taxon>
        <taxon>Basidiomycota</taxon>
        <taxon>Pucciniomycotina</taxon>
        <taxon>Pucciniomycetes</taxon>
        <taxon>Pucciniales</taxon>
        <taxon>Pucciniaceae</taxon>
        <taxon>Puccinia</taxon>
    </lineage>
</organism>
<accession>A0ABY7CGJ3</accession>
<keyword evidence="2" id="KW-1185">Reference proteome</keyword>
<dbReference type="GeneID" id="77808173"/>
<proteinExistence type="predicted"/>